<reference evidence="1" key="1">
    <citation type="submission" date="2022-09" db="EMBL/GenBank/DDBJ databases">
        <title>Fusarium specimens isolated from Avocado Roots.</title>
        <authorList>
            <person name="Stajich J."/>
            <person name="Roper C."/>
            <person name="Heimlech-Rivalta G."/>
        </authorList>
    </citation>
    <scope>NUCLEOTIDE SEQUENCE</scope>
    <source>
        <strain evidence="1">CF00095</strain>
    </source>
</reference>
<proteinExistence type="predicted"/>
<keyword evidence="2" id="KW-1185">Reference proteome</keyword>
<dbReference type="EMBL" id="JAOQBH010000018">
    <property type="protein sequence ID" value="KAJ4122966.1"/>
    <property type="molecule type" value="Genomic_DNA"/>
</dbReference>
<comment type="caution">
    <text evidence="1">The sequence shown here is derived from an EMBL/GenBank/DDBJ whole genome shotgun (WGS) entry which is preliminary data.</text>
</comment>
<name>A0ABQ8R1K6_FUSEQ</name>
<gene>
    <name evidence="1" type="ORF">NW768_009957</name>
</gene>
<evidence type="ECO:0000313" key="1">
    <source>
        <dbReference type="EMBL" id="KAJ4122966.1"/>
    </source>
</evidence>
<protein>
    <submittedName>
        <fullName evidence="1">Uncharacterized protein</fullName>
    </submittedName>
</protein>
<evidence type="ECO:0000313" key="2">
    <source>
        <dbReference type="Proteomes" id="UP001152024"/>
    </source>
</evidence>
<organism evidence="1 2">
    <name type="scientific">Fusarium equiseti</name>
    <name type="common">Fusarium scirpi</name>
    <dbReference type="NCBI Taxonomy" id="61235"/>
    <lineage>
        <taxon>Eukaryota</taxon>
        <taxon>Fungi</taxon>
        <taxon>Dikarya</taxon>
        <taxon>Ascomycota</taxon>
        <taxon>Pezizomycotina</taxon>
        <taxon>Sordariomycetes</taxon>
        <taxon>Hypocreomycetidae</taxon>
        <taxon>Hypocreales</taxon>
        <taxon>Nectriaceae</taxon>
        <taxon>Fusarium</taxon>
        <taxon>Fusarium incarnatum-equiseti species complex</taxon>
    </lineage>
</organism>
<dbReference type="Proteomes" id="UP001152024">
    <property type="component" value="Unassembled WGS sequence"/>
</dbReference>
<sequence length="303" mass="32911">MMNEPDVSNAEAMTAANMPSLEDLLSQLIIRPSAPCGPSTKANVVVMTEQHIHELSEDGLNGKTCTSAVESSNITHVPISQAQPSRSLRAGIRVLRGPGCAEYDLRSLRIITVNNENVDKYRASVQGLLARIATAVLASETGAYAALCPNVPGWDVRVTDLSNAMDAAHRHPAHTPVLLPPGIPKAAGEALVSIMLPGGPSAYGWRYNDPDVQTKNGPKPNNRNATMPAYVRKLYPGGSERILVIQDHKDTDWTFGGAALNPVSLRALEVYMRRKFGNPLSWTKLTKRLWPWVMCTSTPSPRM</sequence>
<accession>A0ABQ8R1K6</accession>